<dbReference type="AlphaFoldDB" id="A0A0S4TDT4"/>
<dbReference type="Gene3D" id="2.130.10.10">
    <property type="entry name" value="YVTN repeat-like/Quinoprotein amine dehydrogenase"/>
    <property type="match status" value="2"/>
</dbReference>
<dbReference type="EMBL" id="LN877950">
    <property type="protein sequence ID" value="CUV05476.1"/>
    <property type="molecule type" value="Genomic_DNA"/>
</dbReference>
<dbReference type="SUPFAM" id="SSF50978">
    <property type="entry name" value="WD40 repeat-like"/>
    <property type="match status" value="1"/>
</dbReference>
<organism evidence="6">
    <name type="scientific">Cryptosporidium hominis</name>
    <dbReference type="NCBI Taxonomy" id="237895"/>
    <lineage>
        <taxon>Eukaryota</taxon>
        <taxon>Sar</taxon>
        <taxon>Alveolata</taxon>
        <taxon>Apicomplexa</taxon>
        <taxon>Conoidasida</taxon>
        <taxon>Coccidia</taxon>
        <taxon>Eucoccidiorida</taxon>
        <taxon>Eimeriorina</taxon>
        <taxon>Cryptosporidiidae</taxon>
        <taxon>Cryptosporidium</taxon>
    </lineage>
</organism>
<dbReference type="InterPro" id="IPR001680">
    <property type="entry name" value="WD40_rpt"/>
</dbReference>
<dbReference type="EMBL" id="JTAI01000022">
    <property type="protein sequence ID" value="PPS93152.1"/>
    <property type="molecule type" value="Genomic_DNA"/>
</dbReference>
<dbReference type="InterPro" id="IPR019775">
    <property type="entry name" value="WD40_repeat_CS"/>
</dbReference>
<dbReference type="PROSITE" id="PS50082">
    <property type="entry name" value="WD_REPEATS_2"/>
    <property type="match status" value="3"/>
</dbReference>
<dbReference type="PRINTS" id="PR00320">
    <property type="entry name" value="GPROTEINBRPT"/>
</dbReference>
<dbReference type="VEuPathDB" id="CryptoDB:Chro.40114"/>
<dbReference type="InterPro" id="IPR015943">
    <property type="entry name" value="WD40/YVTN_repeat-like_dom_sf"/>
</dbReference>
<dbReference type="OrthoDB" id="538223at2759"/>
<dbReference type="PROSITE" id="PS00678">
    <property type="entry name" value="WD_REPEATS_1"/>
    <property type="match status" value="1"/>
</dbReference>
<dbReference type="PANTHER" id="PTHR46202:SF1">
    <property type="entry name" value="DNA EXCISION REPAIR PROTEIN ERCC-8"/>
    <property type="match status" value="1"/>
</dbReference>
<keyword evidence="3" id="KW-0227">DNA damage</keyword>
<accession>A0A0S4TDT4</accession>
<evidence type="ECO:0000313" key="7">
    <source>
        <dbReference type="EMBL" id="PPS93152.1"/>
    </source>
</evidence>
<evidence type="ECO:0000313" key="8">
    <source>
        <dbReference type="Proteomes" id="UP001429100"/>
    </source>
</evidence>
<reference evidence="7 8" key="3">
    <citation type="submission" date="2017-10" db="EMBL/GenBank/DDBJ databases">
        <title>Consistent, comparative and evidence-based genome annotation and re-annotation for the closely-related species, Cryptosporidium parvum, C. hominis and C. tyzzeri.</title>
        <authorList>
            <person name="Baptista R.P."/>
            <person name="Li Y."/>
            <person name="Sateriale A."/>
            <person name="Striepen B."/>
            <person name="Kissinger J.C."/>
        </authorList>
    </citation>
    <scope>NUCLEOTIDE SEQUENCE [LARGE SCALE GENOMIC DNA]</scope>
    <source>
        <strain evidence="7">30976</strain>
    </source>
</reference>
<dbReference type="VEuPathDB" id="CryptoDB:CHUDEA4_950"/>
<dbReference type="PANTHER" id="PTHR46202">
    <property type="entry name" value="DNA EXCISION REPAIR PROTEIN ERCC-8"/>
    <property type="match status" value="1"/>
</dbReference>
<reference evidence="7 8" key="1">
    <citation type="submission" date="2014-11" db="EMBL/GenBank/DDBJ databases">
        <title>Comparative genomic analysis of Cryptosporidium hominis reveals occurrence of genetic recombination in virulent subtypes.</title>
        <authorList>
            <person name="Guo Y."/>
            <person name="Tang K."/>
            <person name="Frace M."/>
            <person name="Li N."/>
            <person name="Roellig D.M."/>
            <person name="Sammons S."/>
            <person name="Knipe K."/>
            <person name="Rowe L."/>
            <person name="Feng Y."/>
            <person name="Xiao L."/>
        </authorList>
    </citation>
    <scope>NUCLEOTIDE SEQUENCE [LARGE SCALE GENOMIC DNA]</scope>
    <source>
        <strain evidence="7">30976</strain>
    </source>
</reference>
<gene>
    <name evidence="6" type="ORF">CHUDEA4_950</name>
    <name evidence="7" type="ORF">GY17_00003129</name>
</gene>
<feature type="repeat" description="WD" evidence="5">
    <location>
        <begin position="165"/>
        <end position="207"/>
    </location>
</feature>
<evidence type="ECO:0000256" key="3">
    <source>
        <dbReference type="ARBA" id="ARBA00022763"/>
    </source>
</evidence>
<evidence type="ECO:0000256" key="2">
    <source>
        <dbReference type="ARBA" id="ARBA00022737"/>
    </source>
</evidence>
<dbReference type="SMART" id="SM00320">
    <property type="entry name" value="WD40"/>
    <property type="match status" value="5"/>
</dbReference>
<sequence length="551" mass="62954">MNLGSKYENLEIPENIYSLFGRNKLKTNKNRQVGTFDIAIFKSKRIHPVLQKDNFKAGLLFYKKKYHEVVTPSLLKNVSFNNKKNSSMITSISSHKGLLAISNTKGSIGIYNISEVLKYRDLNNGKGPELKFPLGYVLTEKEQNRVKKGRSFKLEPVNYLNPGENENHRGVISTIHLSPFDGQLFITSGWDGNIKIWDTFDGTCVFTLNSRSKINYSVINQTNPNIVGSALQNGNVGILDLRIGGEFSQTLFLDKKTTNLNLDRPDSPVLSIAWRTDSEHILASTSQNGFIRLWDLRFAQQPFLYMNSNLTDWEFVQETNSITPLLIRQQMILEERKDIHTKQINQEREQKQIWKHQNMKIELNDDEKKFLKIGKESNGEEKGIPKESSNDFFNSYQSHFGISAPKTIGYAHESGVGFCQFLKNGRYLISSAHDGTIKLWNSLNGKNCYINYDNFESQTFWEGDGLVEPGIDDQIQKYFKRFSIDSGDQDTLFHPNGNDIGIWNIRTGKCLKRLSAHINAKSVSVIHLSHYSNLMFSGDQSGFVHIWNTSY</sequence>
<dbReference type="VEuPathDB" id="CryptoDB:ChTU502y2012_413g0275"/>
<evidence type="ECO:0000256" key="4">
    <source>
        <dbReference type="ARBA" id="ARBA00023204"/>
    </source>
</evidence>
<feature type="repeat" description="WD" evidence="5">
    <location>
        <begin position="262"/>
        <end position="297"/>
    </location>
</feature>
<protein>
    <submittedName>
        <fullName evidence="7">WD40-repeat-containing protein</fullName>
    </submittedName>
</protein>
<dbReference type="GO" id="GO:0043161">
    <property type="term" value="P:proteasome-mediated ubiquitin-dependent protein catabolic process"/>
    <property type="evidence" value="ECO:0007669"/>
    <property type="project" value="TreeGrafter"/>
</dbReference>
<dbReference type="InterPro" id="IPR042238">
    <property type="entry name" value="Rad28/ERCC8/Ckn1/ATCSA-1"/>
</dbReference>
<proteinExistence type="predicted"/>
<dbReference type="GO" id="GO:0000209">
    <property type="term" value="P:protein polyubiquitination"/>
    <property type="evidence" value="ECO:0007669"/>
    <property type="project" value="TreeGrafter"/>
</dbReference>
<keyword evidence="8" id="KW-1185">Reference proteome</keyword>
<evidence type="ECO:0000256" key="1">
    <source>
        <dbReference type="ARBA" id="ARBA00022574"/>
    </source>
</evidence>
<dbReference type="GO" id="GO:0006283">
    <property type="term" value="P:transcription-coupled nucleotide-excision repair"/>
    <property type="evidence" value="ECO:0007669"/>
    <property type="project" value="InterPro"/>
</dbReference>
<reference evidence="6" key="2">
    <citation type="submission" date="2015-08" db="EMBL/GenBank/DDBJ databases">
        <authorList>
            <person name="Babu N.S."/>
            <person name="Beckwith C.J."/>
            <person name="Beseler K.G."/>
            <person name="Brison A."/>
            <person name="Carone J.V."/>
            <person name="Caskin T.P."/>
            <person name="Diamond M."/>
            <person name="Durham M.E."/>
            <person name="Foxe J.M."/>
            <person name="Go M."/>
            <person name="Henderson B.A."/>
            <person name="Jones I.B."/>
            <person name="McGettigan J.A."/>
            <person name="Micheletti S.J."/>
            <person name="Nasrallah M.E."/>
            <person name="Ortiz D."/>
            <person name="Piller C.R."/>
            <person name="Privatt S.R."/>
            <person name="Schneider S.L."/>
            <person name="Sharp S."/>
            <person name="Smith T.C."/>
            <person name="Stanton J.D."/>
            <person name="Ullery H.E."/>
            <person name="Wilson R.J."/>
            <person name="Serrano M.G."/>
            <person name="Buck G."/>
            <person name="Lee V."/>
            <person name="Wang Y."/>
            <person name="Carvalho R."/>
            <person name="Voegtly L."/>
            <person name="Shi R."/>
            <person name="Duckworth R."/>
            <person name="Johnson A."/>
            <person name="Loviza R."/>
            <person name="Walstead R."/>
            <person name="Shah Z."/>
            <person name="Kiflezghi M."/>
            <person name="Wade K."/>
            <person name="Ball S.L."/>
            <person name="Bradley K.W."/>
            <person name="Asai D.J."/>
            <person name="Bowman C.A."/>
            <person name="Russell D.A."/>
            <person name="Pope W.H."/>
            <person name="Jacobs-Sera D."/>
            <person name="Hendrix R.W."/>
            <person name="Hatfull G.F."/>
        </authorList>
    </citation>
    <scope>NUCLEOTIDE SEQUENCE [LARGE SCALE GENOMIC DNA]</scope>
</reference>
<dbReference type="GO" id="GO:0000109">
    <property type="term" value="C:nucleotide-excision repair complex"/>
    <property type="evidence" value="ECO:0007669"/>
    <property type="project" value="TreeGrafter"/>
</dbReference>
<keyword evidence="2" id="KW-0677">Repeat</keyword>
<dbReference type="VEuPathDB" id="CryptoDB:GY17_00003129"/>
<dbReference type="PROSITE" id="PS50294">
    <property type="entry name" value="WD_REPEATS_REGION"/>
    <property type="match status" value="2"/>
</dbReference>
<evidence type="ECO:0000313" key="6">
    <source>
        <dbReference type="EMBL" id="CUV05476.1"/>
    </source>
</evidence>
<evidence type="ECO:0000256" key="5">
    <source>
        <dbReference type="PROSITE-ProRule" id="PRU00221"/>
    </source>
</evidence>
<keyword evidence="4" id="KW-0234">DNA repair</keyword>
<name>A0A0S4TDT4_CRYHO</name>
<dbReference type="InterPro" id="IPR020472">
    <property type="entry name" value="WD40_PAC1"/>
</dbReference>
<dbReference type="Pfam" id="PF00400">
    <property type="entry name" value="WD40"/>
    <property type="match status" value="4"/>
</dbReference>
<dbReference type="Proteomes" id="UP000199752">
    <property type="component" value="Chromosome 4"/>
</dbReference>
<dbReference type="Proteomes" id="UP001429100">
    <property type="component" value="Unassembled WGS sequence"/>
</dbReference>
<feature type="repeat" description="WD" evidence="5">
    <location>
        <begin position="409"/>
        <end position="441"/>
    </location>
</feature>
<dbReference type="GO" id="GO:0031464">
    <property type="term" value="C:Cul4A-RING E3 ubiquitin ligase complex"/>
    <property type="evidence" value="ECO:0007669"/>
    <property type="project" value="TreeGrafter"/>
</dbReference>
<dbReference type="InterPro" id="IPR036322">
    <property type="entry name" value="WD40_repeat_dom_sf"/>
</dbReference>
<keyword evidence="1 5" id="KW-0853">WD repeat</keyword>